<feature type="transmembrane region" description="Helical" evidence="4">
    <location>
        <begin position="12"/>
        <end position="30"/>
    </location>
</feature>
<keyword evidence="3 6" id="KW-0067">ATP-binding</keyword>
<dbReference type="InterPro" id="IPR003439">
    <property type="entry name" value="ABC_transporter-like_ATP-bd"/>
</dbReference>
<dbReference type="Pfam" id="PF00005">
    <property type="entry name" value="ABC_tran"/>
    <property type="match status" value="1"/>
</dbReference>
<comment type="caution">
    <text evidence="6">The sequence shown here is derived from an EMBL/GenBank/DDBJ whole genome shotgun (WGS) entry which is preliminary data.</text>
</comment>
<keyword evidence="4" id="KW-0812">Transmembrane</keyword>
<evidence type="ECO:0000256" key="1">
    <source>
        <dbReference type="ARBA" id="ARBA00022448"/>
    </source>
</evidence>
<sequence>MMNKESLLTVKNIYLSFGGIMAVAGVSFNVNKGDVFSIIGPNGAGKTSILNTITGIYFPERGSIFLKGADITKMPVYKRPAKGVVRTFQNLELFKGMTVLDNLMLSRHSLMNYGIFSSIFYFGKPLREEVRHREKVEEIIDFLDLSGIRKKHVFELSYGLQKRVELARALALEPELLLLDEPMAGMNTEETEDMARYIIDINEERDTTIVLIEHDMNVVMDISSRILAIDFGEKICEGLPSDVANDERVLSAYLGEEKWI</sequence>
<dbReference type="GO" id="GO:0005886">
    <property type="term" value="C:plasma membrane"/>
    <property type="evidence" value="ECO:0007669"/>
    <property type="project" value="TreeGrafter"/>
</dbReference>
<gene>
    <name evidence="6" type="ORF">DHM44_00900</name>
</gene>
<name>A0A3D5Q8P8_FLESI</name>
<keyword evidence="4" id="KW-0472">Membrane</keyword>
<dbReference type="GO" id="GO:0016887">
    <property type="term" value="F:ATP hydrolysis activity"/>
    <property type="evidence" value="ECO:0007669"/>
    <property type="project" value="InterPro"/>
</dbReference>
<dbReference type="SMART" id="SM00382">
    <property type="entry name" value="AAA"/>
    <property type="match status" value="1"/>
</dbReference>
<keyword evidence="1" id="KW-0813">Transport</keyword>
<dbReference type="CDD" id="cd03219">
    <property type="entry name" value="ABC_Mj1267_LivG_branched"/>
    <property type="match status" value="1"/>
</dbReference>
<dbReference type="GO" id="GO:0005524">
    <property type="term" value="F:ATP binding"/>
    <property type="evidence" value="ECO:0007669"/>
    <property type="project" value="UniProtKB-KW"/>
</dbReference>
<dbReference type="InterPro" id="IPR051120">
    <property type="entry name" value="ABC_AA/LPS_Transport"/>
</dbReference>
<dbReference type="RefSeq" id="WP_273266871.1">
    <property type="nucleotide sequence ID" value="NZ_JAAZVV010000120.1"/>
</dbReference>
<reference evidence="6 7" key="1">
    <citation type="journal article" date="2018" name="Nat. Biotechnol.">
        <title>A standardized bacterial taxonomy based on genome phylogeny substantially revises the tree of life.</title>
        <authorList>
            <person name="Parks D.H."/>
            <person name="Chuvochina M."/>
            <person name="Waite D.W."/>
            <person name="Rinke C."/>
            <person name="Skarshewski A."/>
            <person name="Chaumeil P.A."/>
            <person name="Hugenholtz P."/>
        </authorList>
    </citation>
    <scope>NUCLEOTIDE SEQUENCE [LARGE SCALE GENOMIC DNA]</scope>
    <source>
        <strain evidence="6">UBA8672</strain>
    </source>
</reference>
<evidence type="ECO:0000256" key="4">
    <source>
        <dbReference type="SAM" id="Phobius"/>
    </source>
</evidence>
<dbReference type="PANTHER" id="PTHR45772:SF1">
    <property type="entry name" value="ABC TRANSPORTER ATP-BINDING PROTEIN"/>
    <property type="match status" value="1"/>
</dbReference>
<dbReference type="PANTHER" id="PTHR45772">
    <property type="entry name" value="CONSERVED COMPONENT OF ABC TRANSPORTER FOR NATURAL AMINO ACIDS-RELATED"/>
    <property type="match status" value="1"/>
</dbReference>
<dbReference type="Pfam" id="PF12399">
    <property type="entry name" value="BCA_ABC_TP_C"/>
    <property type="match status" value="1"/>
</dbReference>
<dbReference type="InterPro" id="IPR003593">
    <property type="entry name" value="AAA+_ATPase"/>
</dbReference>
<accession>A0A3D5Q8P8</accession>
<keyword evidence="4" id="KW-1133">Transmembrane helix</keyword>
<evidence type="ECO:0000313" key="6">
    <source>
        <dbReference type="EMBL" id="HCW92221.1"/>
    </source>
</evidence>
<evidence type="ECO:0000256" key="3">
    <source>
        <dbReference type="ARBA" id="ARBA00022840"/>
    </source>
</evidence>
<dbReference type="InterPro" id="IPR027417">
    <property type="entry name" value="P-loop_NTPase"/>
</dbReference>
<dbReference type="PROSITE" id="PS50893">
    <property type="entry name" value="ABC_TRANSPORTER_2"/>
    <property type="match status" value="1"/>
</dbReference>
<organism evidence="6 7">
    <name type="scientific">Flexistipes sinusarabici</name>
    <dbReference type="NCBI Taxonomy" id="2352"/>
    <lineage>
        <taxon>Bacteria</taxon>
        <taxon>Pseudomonadati</taxon>
        <taxon>Deferribacterota</taxon>
        <taxon>Deferribacteres</taxon>
        <taxon>Deferribacterales</taxon>
        <taxon>Flexistipitaceae</taxon>
        <taxon>Flexistipes</taxon>
    </lineage>
</organism>
<proteinExistence type="predicted"/>
<keyword evidence="2" id="KW-0547">Nucleotide-binding</keyword>
<evidence type="ECO:0000313" key="7">
    <source>
        <dbReference type="Proteomes" id="UP000262325"/>
    </source>
</evidence>
<dbReference type="Proteomes" id="UP000262325">
    <property type="component" value="Unassembled WGS sequence"/>
</dbReference>
<dbReference type="AlphaFoldDB" id="A0A3D5Q8P8"/>
<dbReference type="FunFam" id="3.40.50.300:FF:000421">
    <property type="entry name" value="Branched-chain amino acid ABC transporter ATP-binding protein"/>
    <property type="match status" value="1"/>
</dbReference>
<protein>
    <submittedName>
        <fullName evidence="6">ABC transporter ATP-binding protein</fullName>
    </submittedName>
</protein>
<feature type="domain" description="ABC transporter" evidence="5">
    <location>
        <begin position="8"/>
        <end position="256"/>
    </location>
</feature>
<dbReference type="Gene3D" id="3.40.50.300">
    <property type="entry name" value="P-loop containing nucleotide triphosphate hydrolases"/>
    <property type="match status" value="1"/>
</dbReference>
<dbReference type="SUPFAM" id="SSF52540">
    <property type="entry name" value="P-loop containing nucleoside triphosphate hydrolases"/>
    <property type="match status" value="1"/>
</dbReference>
<evidence type="ECO:0000256" key="2">
    <source>
        <dbReference type="ARBA" id="ARBA00022741"/>
    </source>
</evidence>
<evidence type="ECO:0000259" key="5">
    <source>
        <dbReference type="PROSITE" id="PS50893"/>
    </source>
</evidence>
<dbReference type="EMBL" id="DPPF01000019">
    <property type="protein sequence ID" value="HCW92221.1"/>
    <property type="molecule type" value="Genomic_DNA"/>
</dbReference>
<dbReference type="InterPro" id="IPR032823">
    <property type="entry name" value="BCA_ABC_TP_C"/>
</dbReference>